<dbReference type="GO" id="GO:0044780">
    <property type="term" value="P:bacterial-type flagellum assembly"/>
    <property type="evidence" value="ECO:0007669"/>
    <property type="project" value="InterPro"/>
</dbReference>
<evidence type="ECO:0000313" key="8">
    <source>
        <dbReference type="EMBL" id="ACN85079.1"/>
    </source>
</evidence>
<dbReference type="AlphaFoldDB" id="A0A3B6VB77"/>
<dbReference type="PIRSF" id="PIRSF039090">
    <property type="entry name" value="Flis"/>
    <property type="match status" value="1"/>
</dbReference>
<gene>
    <name evidence="8" type="primary">fliS</name>
    <name evidence="8" type="ordered locus">BHWA1_02626</name>
</gene>
<dbReference type="CDD" id="cd16098">
    <property type="entry name" value="FliS"/>
    <property type="match status" value="1"/>
</dbReference>
<dbReference type="Proteomes" id="UP000001803">
    <property type="component" value="Chromosome"/>
</dbReference>
<evidence type="ECO:0000313" key="9">
    <source>
        <dbReference type="Proteomes" id="UP000001803"/>
    </source>
</evidence>
<dbReference type="STRING" id="565034.BHWA1_02626"/>
<dbReference type="GeneID" id="63963760"/>
<keyword evidence="5" id="KW-0143">Chaperone</keyword>
<protein>
    <recommendedName>
        <fullName evidence="6">Flagellar secretion chaperone FliS</fullName>
    </recommendedName>
</protein>
<dbReference type="Pfam" id="PF02561">
    <property type="entry name" value="FliS"/>
    <property type="match status" value="1"/>
</dbReference>
<evidence type="ECO:0000256" key="1">
    <source>
        <dbReference type="ARBA" id="ARBA00004514"/>
    </source>
</evidence>
<dbReference type="NCBIfam" id="TIGR00208">
    <property type="entry name" value="fliS"/>
    <property type="match status" value="1"/>
</dbReference>
<comment type="subcellular location">
    <subcellularLocation>
        <location evidence="1 6">Cytoplasm</location>
        <location evidence="1 6">Cytosol</location>
    </subcellularLocation>
</comment>
<dbReference type="RefSeq" id="WP_012672106.1">
    <property type="nucleotide sequence ID" value="NC_012225.1"/>
</dbReference>
<keyword evidence="4 6" id="KW-1005">Bacterial flagellum biogenesis</keyword>
<reference evidence="8 9" key="1">
    <citation type="journal article" date="2009" name="PLoS ONE">
        <title>Genome sequence of the pathogenic intestinal spirochete Brachyspira hyodysenteriae reveals adaptations to its lifestyle in the porcine large intestine.</title>
        <authorList>
            <person name="Bellgard M.I."/>
            <person name="Wanchanthuek P."/>
            <person name="La T."/>
            <person name="Ryan K."/>
            <person name="Moolhuijzen P."/>
            <person name="Albertyn Z."/>
            <person name="Shaban B."/>
            <person name="Motro Y."/>
            <person name="Dunn D.S."/>
            <person name="Schibeci D."/>
            <person name="Hunter A."/>
            <person name="Barrero R."/>
            <person name="Phillips N.D."/>
            <person name="Hampson D.J."/>
        </authorList>
    </citation>
    <scope>NUCLEOTIDE SEQUENCE [LARGE SCALE GENOMIC DNA]</scope>
    <source>
        <strain evidence="9">ATCC 49526 / WA1</strain>
    </source>
</reference>
<dbReference type="KEGG" id="bhy:BHWA1_02626"/>
<keyword evidence="8" id="KW-0282">Flagellum</keyword>
<evidence type="ECO:0000256" key="2">
    <source>
        <dbReference type="ARBA" id="ARBA00008787"/>
    </source>
</evidence>
<dbReference type="SUPFAM" id="SSF101116">
    <property type="entry name" value="Flagellar export chaperone FliS"/>
    <property type="match status" value="1"/>
</dbReference>
<dbReference type="InterPro" id="IPR036584">
    <property type="entry name" value="FliS_sf"/>
</dbReference>
<dbReference type="GO" id="GO:0071973">
    <property type="term" value="P:bacterial-type flagellum-dependent cell motility"/>
    <property type="evidence" value="ECO:0007669"/>
    <property type="project" value="TreeGrafter"/>
</dbReference>
<keyword evidence="9" id="KW-1185">Reference proteome</keyword>
<proteinExistence type="inferred from homology"/>
<feature type="compositionally biased region" description="Low complexity" evidence="7">
    <location>
        <begin position="126"/>
        <end position="158"/>
    </location>
</feature>
<organism evidence="8 9">
    <name type="scientific">Brachyspira hyodysenteriae (strain ATCC 49526 / WA1)</name>
    <dbReference type="NCBI Taxonomy" id="565034"/>
    <lineage>
        <taxon>Bacteria</taxon>
        <taxon>Pseudomonadati</taxon>
        <taxon>Spirochaetota</taxon>
        <taxon>Spirochaetia</taxon>
        <taxon>Brachyspirales</taxon>
        <taxon>Brachyspiraceae</taxon>
        <taxon>Brachyspira</taxon>
    </lineage>
</organism>
<comment type="similarity">
    <text evidence="2 6">Belongs to the FliS family.</text>
</comment>
<evidence type="ECO:0000256" key="5">
    <source>
        <dbReference type="ARBA" id="ARBA00023186"/>
    </source>
</evidence>
<name>A0A3B6VB77_BRAHW</name>
<keyword evidence="8" id="KW-0969">Cilium</keyword>
<keyword evidence="8" id="KW-0966">Cell projection</keyword>
<dbReference type="PANTHER" id="PTHR34773">
    <property type="entry name" value="FLAGELLAR SECRETION CHAPERONE FLIS"/>
    <property type="match status" value="1"/>
</dbReference>
<dbReference type="PANTHER" id="PTHR34773:SF1">
    <property type="entry name" value="FLAGELLAR SECRETION CHAPERONE FLIS"/>
    <property type="match status" value="1"/>
</dbReference>
<keyword evidence="3 6" id="KW-0963">Cytoplasm</keyword>
<dbReference type="Gene3D" id="1.20.120.340">
    <property type="entry name" value="Flagellar protein FliS"/>
    <property type="match status" value="1"/>
</dbReference>
<dbReference type="InterPro" id="IPR003713">
    <property type="entry name" value="FliS"/>
</dbReference>
<feature type="region of interest" description="Disordered" evidence="7">
    <location>
        <begin position="124"/>
        <end position="158"/>
    </location>
</feature>
<evidence type="ECO:0000256" key="7">
    <source>
        <dbReference type="SAM" id="MobiDB-lite"/>
    </source>
</evidence>
<evidence type="ECO:0000256" key="4">
    <source>
        <dbReference type="ARBA" id="ARBA00022795"/>
    </source>
</evidence>
<evidence type="ECO:0000256" key="6">
    <source>
        <dbReference type="PIRNR" id="PIRNR039090"/>
    </source>
</evidence>
<accession>A0A3B6VB77</accession>
<dbReference type="GO" id="GO:0005829">
    <property type="term" value="C:cytosol"/>
    <property type="evidence" value="ECO:0007669"/>
    <property type="project" value="UniProtKB-SubCell"/>
</dbReference>
<sequence length="158" mass="17605">MSSNNGYEKYKKVDVSTASQNRLIVMLYDGAIKFLETACAAMDKKHGTEEAHNNIVKAQEIIYELLSSLNYEAGDIAHRLASIYTYMNQKLTEGNISKTKPPLLEVIRYLKELKTAWEGVEEQMSKANTENKTSANNNNSKDNSSSSSNTDSKLNITG</sequence>
<evidence type="ECO:0000256" key="3">
    <source>
        <dbReference type="ARBA" id="ARBA00022490"/>
    </source>
</evidence>
<dbReference type="EMBL" id="CP001357">
    <property type="protein sequence ID" value="ACN85079.1"/>
    <property type="molecule type" value="Genomic_DNA"/>
</dbReference>